<dbReference type="PANTHER" id="PTHR20922">
    <property type="entry name" value="DNL-TYPE ZINC FINGER PROTEIN"/>
    <property type="match status" value="1"/>
</dbReference>
<gene>
    <name evidence="7" type="ORF">CVT24_000708</name>
</gene>
<dbReference type="Pfam" id="PF05180">
    <property type="entry name" value="zf-DNL"/>
    <property type="match status" value="1"/>
</dbReference>
<dbReference type="InterPro" id="IPR007853">
    <property type="entry name" value="Znf_DNL-typ"/>
</dbReference>
<dbReference type="PANTHER" id="PTHR20922:SF13">
    <property type="entry name" value="DNL-TYPE ZINC FINGER PROTEIN"/>
    <property type="match status" value="1"/>
</dbReference>
<dbReference type="STRING" id="181874.A0A409YT25"/>
<evidence type="ECO:0000313" key="8">
    <source>
        <dbReference type="Proteomes" id="UP000284842"/>
    </source>
</evidence>
<evidence type="ECO:0000256" key="4">
    <source>
        <dbReference type="PROSITE-ProRule" id="PRU00834"/>
    </source>
</evidence>
<sequence length="254" mass="27654">MIRVEASPFLQIGNPEIYLNGEWVEFIPGKKLRTYATIEDAIKVKKLLEAIDSSAAEGRAIVLNTGLPPVLRSLITPHPSLPPTIAVQLRFNLGIIPGSYARLNSSSASAKPSSNFSAASSTNSTTHESIPLHEQQPSSTTGETVAGKEAEQTVTSQQLPGRIDPRLSITFTCTVPDCNERSTHEFSKRSYERGIVLVQCPKCKNRHLIADHLGWFKDSTDGGKLRTVEDLLASKGEKIKKGRMGEGGVIEFTD</sequence>
<feature type="compositionally biased region" description="Low complexity" evidence="5">
    <location>
        <begin position="111"/>
        <end position="126"/>
    </location>
</feature>
<keyword evidence="1" id="KW-0479">Metal-binding</keyword>
<dbReference type="OrthoDB" id="512667at2759"/>
<dbReference type="GO" id="GO:0006457">
    <property type="term" value="P:protein folding"/>
    <property type="evidence" value="ECO:0007669"/>
    <property type="project" value="TreeGrafter"/>
</dbReference>
<dbReference type="PROSITE" id="PS51501">
    <property type="entry name" value="ZF_DNL"/>
    <property type="match status" value="1"/>
</dbReference>
<dbReference type="InParanoid" id="A0A409YT25"/>
<dbReference type="AlphaFoldDB" id="A0A409YT25"/>
<dbReference type="GO" id="GO:0008270">
    <property type="term" value="F:zinc ion binding"/>
    <property type="evidence" value="ECO:0007669"/>
    <property type="project" value="UniProtKB-KW"/>
</dbReference>
<evidence type="ECO:0000256" key="3">
    <source>
        <dbReference type="ARBA" id="ARBA00022833"/>
    </source>
</evidence>
<evidence type="ECO:0000313" key="7">
    <source>
        <dbReference type="EMBL" id="PPR06161.1"/>
    </source>
</evidence>
<reference evidence="7 8" key="1">
    <citation type="journal article" date="2018" name="Evol. Lett.">
        <title>Horizontal gene cluster transfer increased hallucinogenic mushroom diversity.</title>
        <authorList>
            <person name="Reynolds H.T."/>
            <person name="Vijayakumar V."/>
            <person name="Gluck-Thaler E."/>
            <person name="Korotkin H.B."/>
            <person name="Matheny P.B."/>
            <person name="Slot J.C."/>
        </authorList>
    </citation>
    <scope>NUCLEOTIDE SEQUENCE [LARGE SCALE GENOMIC DNA]</scope>
    <source>
        <strain evidence="7 8">2629</strain>
    </source>
</reference>
<accession>A0A409YT25</accession>
<evidence type="ECO:0000256" key="1">
    <source>
        <dbReference type="ARBA" id="ARBA00022723"/>
    </source>
</evidence>
<dbReference type="GO" id="GO:0051087">
    <property type="term" value="F:protein-folding chaperone binding"/>
    <property type="evidence" value="ECO:0007669"/>
    <property type="project" value="TreeGrafter"/>
</dbReference>
<evidence type="ECO:0000256" key="5">
    <source>
        <dbReference type="SAM" id="MobiDB-lite"/>
    </source>
</evidence>
<evidence type="ECO:0000256" key="2">
    <source>
        <dbReference type="ARBA" id="ARBA00022771"/>
    </source>
</evidence>
<dbReference type="GO" id="GO:0030150">
    <property type="term" value="P:protein import into mitochondrial matrix"/>
    <property type="evidence" value="ECO:0007669"/>
    <property type="project" value="TreeGrafter"/>
</dbReference>
<keyword evidence="8" id="KW-1185">Reference proteome</keyword>
<proteinExistence type="predicted"/>
<dbReference type="Gene3D" id="3.30.360.10">
    <property type="entry name" value="Dihydrodipicolinate Reductase, domain 2"/>
    <property type="match status" value="1"/>
</dbReference>
<dbReference type="GO" id="GO:0005739">
    <property type="term" value="C:mitochondrion"/>
    <property type="evidence" value="ECO:0007669"/>
    <property type="project" value="TreeGrafter"/>
</dbReference>
<dbReference type="GO" id="GO:0050821">
    <property type="term" value="P:protein stabilization"/>
    <property type="evidence" value="ECO:0007669"/>
    <property type="project" value="TreeGrafter"/>
</dbReference>
<evidence type="ECO:0000259" key="6">
    <source>
        <dbReference type="PROSITE" id="PS51501"/>
    </source>
</evidence>
<feature type="domain" description="DNL-type" evidence="6">
    <location>
        <begin position="164"/>
        <end position="254"/>
    </location>
</feature>
<dbReference type="EMBL" id="NHTK01000699">
    <property type="protein sequence ID" value="PPR06161.1"/>
    <property type="molecule type" value="Genomic_DNA"/>
</dbReference>
<comment type="caution">
    <text evidence="7">The sequence shown here is derived from an EMBL/GenBank/DDBJ whole genome shotgun (WGS) entry which is preliminary data.</text>
</comment>
<keyword evidence="2 4" id="KW-0863">Zinc-finger</keyword>
<dbReference type="InterPro" id="IPR024158">
    <property type="entry name" value="Mt_import_TIM15"/>
</dbReference>
<feature type="region of interest" description="Disordered" evidence="5">
    <location>
        <begin position="111"/>
        <end position="159"/>
    </location>
</feature>
<organism evidence="7 8">
    <name type="scientific">Panaeolus cyanescens</name>
    <dbReference type="NCBI Taxonomy" id="181874"/>
    <lineage>
        <taxon>Eukaryota</taxon>
        <taxon>Fungi</taxon>
        <taxon>Dikarya</taxon>
        <taxon>Basidiomycota</taxon>
        <taxon>Agaricomycotina</taxon>
        <taxon>Agaricomycetes</taxon>
        <taxon>Agaricomycetidae</taxon>
        <taxon>Agaricales</taxon>
        <taxon>Agaricineae</taxon>
        <taxon>Galeropsidaceae</taxon>
        <taxon>Panaeolus</taxon>
    </lineage>
</organism>
<name>A0A409YT25_9AGAR</name>
<protein>
    <recommendedName>
        <fullName evidence="6">DNL-type domain-containing protein</fullName>
    </recommendedName>
</protein>
<keyword evidence="3" id="KW-0862">Zinc</keyword>
<dbReference type="Proteomes" id="UP000284842">
    <property type="component" value="Unassembled WGS sequence"/>
</dbReference>